<reference evidence="2 3" key="1">
    <citation type="submission" date="2023-07" db="EMBL/GenBank/DDBJ databases">
        <title>Genomic Encyclopedia of Type Strains, Phase IV (KMG-IV): sequencing the most valuable type-strain genomes for metagenomic binning, comparative biology and taxonomic classification.</title>
        <authorList>
            <person name="Goeker M."/>
        </authorList>
    </citation>
    <scope>NUCLEOTIDE SEQUENCE [LARGE SCALE GENOMIC DNA]</scope>
    <source>
        <strain evidence="2 3">DSM 16784</strain>
    </source>
</reference>
<dbReference type="Pfam" id="PF06782">
    <property type="entry name" value="UPF0236"/>
    <property type="match status" value="1"/>
</dbReference>
<evidence type="ECO:0000313" key="2">
    <source>
        <dbReference type="EMBL" id="MDQ0363329.1"/>
    </source>
</evidence>
<evidence type="ECO:0000256" key="1">
    <source>
        <dbReference type="ARBA" id="ARBA00006539"/>
    </source>
</evidence>
<dbReference type="EMBL" id="JAUSUR010000021">
    <property type="protein sequence ID" value="MDQ0363329.1"/>
    <property type="molecule type" value="Genomic_DNA"/>
</dbReference>
<organism evidence="2 3">
    <name type="scientific">Breznakia pachnodae</name>
    <dbReference type="NCBI Taxonomy" id="265178"/>
    <lineage>
        <taxon>Bacteria</taxon>
        <taxon>Bacillati</taxon>
        <taxon>Bacillota</taxon>
        <taxon>Erysipelotrichia</taxon>
        <taxon>Erysipelotrichales</taxon>
        <taxon>Erysipelotrichaceae</taxon>
        <taxon>Breznakia</taxon>
    </lineage>
</organism>
<dbReference type="Proteomes" id="UP001230220">
    <property type="component" value="Unassembled WGS sequence"/>
</dbReference>
<comment type="caution">
    <text evidence="2">The sequence shown here is derived from an EMBL/GenBank/DDBJ whole genome shotgun (WGS) entry which is preliminary data.</text>
</comment>
<comment type="similarity">
    <text evidence="1">Belongs to the UPF0236 family.</text>
</comment>
<dbReference type="InterPro" id="IPR009620">
    <property type="entry name" value="UPF0236"/>
</dbReference>
<sequence>MNILSHFFNSNIINSHFSDFSNLHESLSFPLNLSSDIHNYSNYIAALASASKSLILSLLVSHLEAIDLSFRNSNSRKSRYYVKVTRSRTLITPFGIITYTRTIYSFKDGSNGTYCHLDSLLGIPKYDRYDPCVKAMIVDYYADSNSMIKVGKILGERIYSAFSLDYIRKDFCIPRQTIFNTLKKMPVIDPPLSSREVTPPYLYIMADEKFIPLQSHKEVDGELVVEKQMTKAAVIFEDIENIGVSKTRHKLVNKHILLSKDDKWFY</sequence>
<proteinExistence type="inferred from homology"/>
<keyword evidence="3" id="KW-1185">Reference proteome</keyword>
<gene>
    <name evidence="2" type="ORF">J2S15_004097</name>
</gene>
<protein>
    <submittedName>
        <fullName evidence="2">Uncharacterized protein</fullName>
    </submittedName>
</protein>
<evidence type="ECO:0000313" key="3">
    <source>
        <dbReference type="Proteomes" id="UP001230220"/>
    </source>
</evidence>
<dbReference type="RefSeq" id="WP_307412312.1">
    <property type="nucleotide sequence ID" value="NZ_JAUSUR010000021.1"/>
</dbReference>
<name>A0ABU0E8V0_9FIRM</name>
<accession>A0ABU0E8V0</accession>